<dbReference type="EMBL" id="UFRV01000006">
    <property type="protein sequence ID" value="SUT93147.1"/>
    <property type="molecule type" value="Genomic_DNA"/>
</dbReference>
<sequence length="74" mass="8722">MVTVKRKIEKMSKVYKLRTDEVEAVKETLMKFVVQKKSLMAESDVIHALIKYHLQNLKAEEVLKYRQDVLGKDE</sequence>
<evidence type="ECO:0000313" key="1">
    <source>
        <dbReference type="EMBL" id="SUT93133.1"/>
    </source>
</evidence>
<gene>
    <name evidence="1" type="ORF">NCTC10308_00986</name>
    <name evidence="2" type="ORF">NCTC10308_00991</name>
</gene>
<dbReference type="Proteomes" id="UP000254227">
    <property type="component" value="Unassembled WGS sequence"/>
</dbReference>
<dbReference type="AlphaFoldDB" id="A0A380TWT4"/>
<evidence type="ECO:0000313" key="3">
    <source>
        <dbReference type="Proteomes" id="UP000254227"/>
    </source>
</evidence>
<accession>A0A380TWT4</accession>
<reference evidence="1 3" key="1">
    <citation type="submission" date="2018-06" db="EMBL/GenBank/DDBJ databases">
        <authorList>
            <consortium name="Pathogen Informatics"/>
            <person name="Doyle S."/>
        </authorList>
    </citation>
    <scope>NUCLEOTIDE SEQUENCE [LARGE SCALE GENOMIC DNA]</scope>
    <source>
        <strain evidence="1 3">NCTC10308</strain>
    </source>
</reference>
<proteinExistence type="predicted"/>
<protein>
    <submittedName>
        <fullName evidence="1">Uncharacterized protein</fullName>
    </submittedName>
</protein>
<organism evidence="1 3">
    <name type="scientific">Acinetobacter johnsonii</name>
    <dbReference type="NCBI Taxonomy" id="40214"/>
    <lineage>
        <taxon>Bacteria</taxon>
        <taxon>Pseudomonadati</taxon>
        <taxon>Pseudomonadota</taxon>
        <taxon>Gammaproteobacteria</taxon>
        <taxon>Moraxellales</taxon>
        <taxon>Moraxellaceae</taxon>
        <taxon>Acinetobacter</taxon>
    </lineage>
</organism>
<name>A0A380TWT4_ACIJO</name>
<dbReference type="EMBL" id="UFRV01000006">
    <property type="protein sequence ID" value="SUT93133.1"/>
    <property type="molecule type" value="Genomic_DNA"/>
</dbReference>
<evidence type="ECO:0000313" key="2">
    <source>
        <dbReference type="EMBL" id="SUT93147.1"/>
    </source>
</evidence>